<keyword evidence="2" id="KW-0472">Membrane</keyword>
<accession>A0A139BR61</accession>
<proteinExistence type="predicted"/>
<dbReference type="InterPro" id="IPR035901">
    <property type="entry name" value="GIY-YIG_endonuc_sf"/>
</dbReference>
<dbReference type="PROSITE" id="PS50164">
    <property type="entry name" value="GIY_YIG"/>
    <property type="match status" value="1"/>
</dbReference>
<evidence type="ECO:0000313" key="5">
    <source>
        <dbReference type="Proteomes" id="UP000070578"/>
    </source>
</evidence>
<feature type="compositionally biased region" description="Low complexity" evidence="1">
    <location>
        <begin position="145"/>
        <end position="163"/>
    </location>
</feature>
<dbReference type="SMART" id="SM00465">
    <property type="entry name" value="GIYc"/>
    <property type="match status" value="1"/>
</dbReference>
<dbReference type="InterPro" id="IPR000305">
    <property type="entry name" value="GIY-YIG_endonuc"/>
</dbReference>
<protein>
    <recommendedName>
        <fullName evidence="3">GIY-YIG domain-containing protein</fullName>
    </recommendedName>
</protein>
<feature type="domain" description="GIY-YIG" evidence="3">
    <location>
        <begin position="7"/>
        <end position="97"/>
    </location>
</feature>
<gene>
    <name evidence="4" type="ORF">AWT59_2364</name>
</gene>
<reference evidence="4 5" key="2">
    <citation type="submission" date="2016-03" db="EMBL/GenBank/DDBJ databases">
        <title>New uncultured bacterium of the family Gallionellaceae from acid mine drainage: description and reconstruction of genome based on metagenomic analysis of microbial community.</title>
        <authorList>
            <person name="Kadnikov V."/>
            <person name="Ivasenko D."/>
            <person name="Beletsky A."/>
            <person name="Mardanov A."/>
            <person name="Danilova E."/>
            <person name="Pimenov N."/>
            <person name="Karnachuk O."/>
            <person name="Ravin N."/>
        </authorList>
    </citation>
    <scope>NUCLEOTIDE SEQUENCE [LARGE SCALE GENOMIC DNA]</scope>
    <source>
        <strain evidence="4">ShG14-8</strain>
    </source>
</reference>
<evidence type="ECO:0000259" key="3">
    <source>
        <dbReference type="PROSITE" id="PS50164"/>
    </source>
</evidence>
<keyword evidence="2" id="KW-1133">Transmembrane helix</keyword>
<dbReference type="Pfam" id="PF01541">
    <property type="entry name" value="GIY-YIG"/>
    <property type="match status" value="1"/>
</dbReference>
<comment type="caution">
    <text evidence="4">The sequence shown here is derived from an EMBL/GenBank/DDBJ whole genome shotgun (WGS) entry which is preliminary data.</text>
</comment>
<evidence type="ECO:0000256" key="2">
    <source>
        <dbReference type="SAM" id="Phobius"/>
    </source>
</evidence>
<keyword evidence="2" id="KW-0812">Transmembrane</keyword>
<organism evidence="4 5">
    <name type="scientific">Candidatus Gallionella acididurans</name>
    <dbReference type="NCBI Taxonomy" id="1796491"/>
    <lineage>
        <taxon>Bacteria</taxon>
        <taxon>Pseudomonadati</taxon>
        <taxon>Pseudomonadota</taxon>
        <taxon>Betaproteobacteria</taxon>
        <taxon>Nitrosomonadales</taxon>
        <taxon>Gallionellaceae</taxon>
        <taxon>Gallionella</taxon>
    </lineage>
</organism>
<dbReference type="SUPFAM" id="SSF82771">
    <property type="entry name" value="GIY-YIG endonuclease"/>
    <property type="match status" value="1"/>
</dbReference>
<feature type="region of interest" description="Disordered" evidence="1">
    <location>
        <begin position="120"/>
        <end position="176"/>
    </location>
</feature>
<feature type="transmembrane region" description="Helical" evidence="2">
    <location>
        <begin position="188"/>
        <end position="209"/>
    </location>
</feature>
<dbReference type="Proteomes" id="UP000070578">
    <property type="component" value="Unassembled WGS sequence"/>
</dbReference>
<feature type="transmembrane region" description="Helical" evidence="2">
    <location>
        <begin position="274"/>
        <end position="298"/>
    </location>
</feature>
<evidence type="ECO:0000313" key="4">
    <source>
        <dbReference type="EMBL" id="KXS31497.1"/>
    </source>
</evidence>
<evidence type="ECO:0000256" key="1">
    <source>
        <dbReference type="SAM" id="MobiDB-lite"/>
    </source>
</evidence>
<feature type="compositionally biased region" description="Basic and acidic residues" evidence="1">
    <location>
        <begin position="133"/>
        <end position="144"/>
    </location>
</feature>
<dbReference type="Gene3D" id="3.40.1440.10">
    <property type="entry name" value="GIY-YIG endonuclease"/>
    <property type="match status" value="1"/>
</dbReference>
<reference evidence="4 5" key="1">
    <citation type="submission" date="2016-02" db="EMBL/GenBank/DDBJ databases">
        <authorList>
            <person name="Wen L."/>
            <person name="He K."/>
            <person name="Yang H."/>
        </authorList>
    </citation>
    <scope>NUCLEOTIDE SEQUENCE [LARGE SCALE GENOMIC DNA]</scope>
    <source>
        <strain evidence="4">ShG14-8</strain>
    </source>
</reference>
<dbReference type="EMBL" id="LSLI01000071">
    <property type="protein sequence ID" value="KXS31497.1"/>
    <property type="molecule type" value="Genomic_DNA"/>
</dbReference>
<name>A0A139BR61_9PROT</name>
<dbReference type="AlphaFoldDB" id="A0A139BR61"/>
<sequence>MTTKTEKDHFLYQIRDHENSSGIGFDGYVGITDNPTRRMKQHFDALSAGSHSNERLQTAYNKNPQNFTYLIVTNGTKEEIEARERLLVPEPNYHLNKQTGGGPSRGMSRDKALDAISFSKHKAAGSQGSAQQGREDSGTSKSDTDSSSSANSESKSKSSSGPNSHDKKDSSNKGPIGATGIGAVITDFAATAGIITVTFVSGLGTAYAINKKLLQDDPALNNDERDARSVGRAAAYAGGGLGATGMLVAIGAAGEVGLGVAGISSGLTAIGGGVGLLGFGIAIAVPAAVAGVAAGTLYGGYKLYKWLLT</sequence>